<name>A8LN49_DINSH</name>
<dbReference type="STRING" id="398580.Dshi_0445"/>
<dbReference type="EMBL" id="CP000830">
    <property type="protein sequence ID" value="ABV92193.1"/>
    <property type="molecule type" value="Genomic_DNA"/>
</dbReference>
<keyword evidence="2" id="KW-1185">Reference proteome</keyword>
<dbReference type="AlphaFoldDB" id="A8LN49"/>
<dbReference type="HOGENOM" id="CLU_1934679_0_0_5"/>
<evidence type="ECO:0000313" key="1">
    <source>
        <dbReference type="EMBL" id="ABV92193.1"/>
    </source>
</evidence>
<sequence length="130" mass="13928">MPKHLRTYRLPSDLAVTEQATALVRSLGTIAVLHRGIETSPDRMSDADLVRATSFGCVHTLMVDIDSMVASTVYETTGAVSCRPEGMVGDYGVRDEIAGLALRTGARVLAVREKEIPSGKLIAAILRCSV</sequence>
<evidence type="ECO:0000313" key="2">
    <source>
        <dbReference type="Proteomes" id="UP000006833"/>
    </source>
</evidence>
<dbReference type="RefSeq" id="WP_012177123.1">
    <property type="nucleotide sequence ID" value="NC_009952.1"/>
</dbReference>
<accession>A8LN49</accession>
<dbReference type="Proteomes" id="UP000006833">
    <property type="component" value="Chromosome"/>
</dbReference>
<gene>
    <name evidence="1" type="ordered locus">Dshi_0445</name>
</gene>
<dbReference type="OrthoDB" id="242138at2"/>
<organism evidence="1 2">
    <name type="scientific">Dinoroseobacter shibae (strain DSM 16493 / NCIMB 14021 / DFL 12)</name>
    <dbReference type="NCBI Taxonomy" id="398580"/>
    <lineage>
        <taxon>Bacteria</taxon>
        <taxon>Pseudomonadati</taxon>
        <taxon>Pseudomonadota</taxon>
        <taxon>Alphaproteobacteria</taxon>
        <taxon>Rhodobacterales</taxon>
        <taxon>Roseobacteraceae</taxon>
        <taxon>Dinoroseobacter</taxon>
    </lineage>
</organism>
<dbReference type="eggNOG" id="COG1503">
    <property type="taxonomic scope" value="Bacteria"/>
</dbReference>
<proteinExistence type="predicted"/>
<reference evidence="2" key="1">
    <citation type="journal article" date="2010" name="ISME J.">
        <title>The complete genome sequence of the algal symbiont Dinoroseobacter shibae: a hitchhiker's guide to life in the sea.</title>
        <authorList>
            <person name="Wagner-Dobler I."/>
            <person name="Ballhausen B."/>
            <person name="Berger M."/>
            <person name="Brinkhoff T."/>
            <person name="Buchholz I."/>
            <person name="Bunk B."/>
            <person name="Cypionka H."/>
            <person name="Daniel R."/>
            <person name="Drepper T."/>
            <person name="Gerdts G."/>
            <person name="Hahnke S."/>
            <person name="Han C."/>
            <person name="Jahn D."/>
            <person name="Kalhoefer D."/>
            <person name="Kiss H."/>
            <person name="Klenk H.P."/>
            <person name="Kyrpides N."/>
            <person name="Liebl W."/>
            <person name="Liesegang H."/>
            <person name="Meincke L."/>
            <person name="Pati A."/>
            <person name="Petersen J."/>
            <person name="Piekarski T."/>
            <person name="Pommerenke C."/>
            <person name="Pradella S."/>
            <person name="Pukall R."/>
            <person name="Rabus R."/>
            <person name="Stackebrandt E."/>
            <person name="Thole S."/>
            <person name="Thompson L."/>
            <person name="Tielen P."/>
            <person name="Tomasch J."/>
            <person name="von Jan M."/>
            <person name="Wanphrut N."/>
            <person name="Wichels A."/>
            <person name="Zech H."/>
            <person name="Simon M."/>
        </authorList>
    </citation>
    <scope>NUCLEOTIDE SEQUENCE [LARGE SCALE GENOMIC DNA]</scope>
    <source>
        <strain evidence="2">DSM 16493 / NCIMB 14021 / DFL 12</strain>
    </source>
</reference>
<protein>
    <submittedName>
        <fullName evidence="1">Uncharacterized protein</fullName>
    </submittedName>
</protein>
<dbReference type="KEGG" id="dsh:Dshi_0445"/>